<keyword evidence="4" id="KW-1185">Reference proteome</keyword>
<feature type="signal peptide" evidence="2">
    <location>
        <begin position="1"/>
        <end position="25"/>
    </location>
</feature>
<reference evidence="3" key="1">
    <citation type="submission" date="2021-06" db="EMBL/GenBank/DDBJ databases">
        <title>Comparative genomics, transcriptomics and evolutionary studies reveal genomic signatures of adaptation to plant cell wall in hemibiotrophic fungi.</title>
        <authorList>
            <consortium name="DOE Joint Genome Institute"/>
            <person name="Baroncelli R."/>
            <person name="Diaz J.F."/>
            <person name="Benocci T."/>
            <person name="Peng M."/>
            <person name="Battaglia E."/>
            <person name="Haridas S."/>
            <person name="Andreopoulos W."/>
            <person name="Labutti K."/>
            <person name="Pangilinan J."/>
            <person name="Floch G.L."/>
            <person name="Makela M.R."/>
            <person name="Henrissat B."/>
            <person name="Grigoriev I.V."/>
            <person name="Crouch J.A."/>
            <person name="De Vries R.P."/>
            <person name="Sukno S.A."/>
            <person name="Thon M.R."/>
        </authorList>
    </citation>
    <scope>NUCLEOTIDE SEQUENCE</scope>
    <source>
        <strain evidence="3">CBS 193.32</strain>
    </source>
</reference>
<dbReference type="AlphaFoldDB" id="A0AAJ0EXC1"/>
<proteinExistence type="predicted"/>
<evidence type="ECO:0000256" key="2">
    <source>
        <dbReference type="SAM" id="SignalP"/>
    </source>
</evidence>
<feature type="chain" id="PRO_5042492860" description="Secreted protein" evidence="2">
    <location>
        <begin position="26"/>
        <end position="102"/>
    </location>
</feature>
<sequence length="102" mass="10626">MRCEERFFFHDVSLLLVLLALGCSGGGGGGGGSASHGRNSLRTDKVGAKSGSKMMNKVVQRVGESKEDGDVMCTHRQSGPDVDSSQAISEGRLTQGMTGLPV</sequence>
<feature type="region of interest" description="Disordered" evidence="1">
    <location>
        <begin position="27"/>
        <end position="102"/>
    </location>
</feature>
<comment type="caution">
    <text evidence="3">The sequence shown here is derived from an EMBL/GenBank/DDBJ whole genome shotgun (WGS) entry which is preliminary data.</text>
</comment>
<dbReference type="Proteomes" id="UP001224890">
    <property type="component" value="Unassembled WGS sequence"/>
</dbReference>
<gene>
    <name evidence="3" type="ORF">BDP55DRAFT_712142</name>
</gene>
<evidence type="ECO:0008006" key="5">
    <source>
        <dbReference type="Google" id="ProtNLM"/>
    </source>
</evidence>
<organism evidence="3 4">
    <name type="scientific">Colletotrichum godetiae</name>
    <dbReference type="NCBI Taxonomy" id="1209918"/>
    <lineage>
        <taxon>Eukaryota</taxon>
        <taxon>Fungi</taxon>
        <taxon>Dikarya</taxon>
        <taxon>Ascomycota</taxon>
        <taxon>Pezizomycotina</taxon>
        <taxon>Sordariomycetes</taxon>
        <taxon>Hypocreomycetidae</taxon>
        <taxon>Glomerellales</taxon>
        <taxon>Glomerellaceae</taxon>
        <taxon>Colletotrichum</taxon>
        <taxon>Colletotrichum acutatum species complex</taxon>
    </lineage>
</organism>
<dbReference type="PROSITE" id="PS51257">
    <property type="entry name" value="PROKAR_LIPOPROTEIN"/>
    <property type="match status" value="1"/>
</dbReference>
<evidence type="ECO:0000313" key="3">
    <source>
        <dbReference type="EMBL" id="KAK1689725.1"/>
    </source>
</evidence>
<name>A0AAJ0EXC1_9PEZI</name>
<evidence type="ECO:0000313" key="4">
    <source>
        <dbReference type="Proteomes" id="UP001224890"/>
    </source>
</evidence>
<dbReference type="EMBL" id="JAHMHR010000007">
    <property type="protein sequence ID" value="KAK1689725.1"/>
    <property type="molecule type" value="Genomic_DNA"/>
</dbReference>
<protein>
    <recommendedName>
        <fullName evidence="5">Secreted protein</fullName>
    </recommendedName>
</protein>
<evidence type="ECO:0000256" key="1">
    <source>
        <dbReference type="SAM" id="MobiDB-lite"/>
    </source>
</evidence>
<dbReference type="RefSeq" id="XP_060433420.1">
    <property type="nucleotide sequence ID" value="XM_060578198.1"/>
</dbReference>
<dbReference type="GeneID" id="85462724"/>
<accession>A0AAJ0EXC1</accession>
<keyword evidence="2" id="KW-0732">Signal</keyword>